<evidence type="ECO:0000256" key="10">
    <source>
        <dbReference type="ARBA" id="ARBA00023235"/>
    </source>
</evidence>
<comment type="cofactor">
    <cofactor evidence="2">
        <name>Mg(2+)</name>
        <dbReference type="ChEBI" id="CHEBI:18420"/>
    </cofactor>
</comment>
<evidence type="ECO:0000256" key="5">
    <source>
        <dbReference type="ARBA" id="ARBA00010231"/>
    </source>
</evidence>
<dbReference type="PROSITE" id="PS00710">
    <property type="entry name" value="PGM_PMM"/>
    <property type="match status" value="1"/>
</dbReference>
<dbReference type="EC" id="5.4.2.2" evidence="6"/>
<feature type="domain" description="Alpha-D-phosphohexomutase C-terminal" evidence="14">
    <location>
        <begin position="531"/>
        <end position="598"/>
    </location>
</feature>
<dbReference type="EMBL" id="CP048649">
    <property type="protein sequence ID" value="QIB68130.1"/>
    <property type="molecule type" value="Genomic_DNA"/>
</dbReference>
<comment type="pathway">
    <text evidence="3">Glycolipid metabolism; diglucosyl-diacylglycerol biosynthesis.</text>
</comment>
<keyword evidence="19" id="KW-1185">Reference proteome</keyword>
<evidence type="ECO:0000256" key="13">
    <source>
        <dbReference type="ARBA" id="ARBA00041467"/>
    </source>
</evidence>
<keyword evidence="8" id="KW-0479">Metal-binding</keyword>
<evidence type="ECO:0000313" key="18">
    <source>
        <dbReference type="EMBL" id="QIB68130.1"/>
    </source>
</evidence>
<evidence type="ECO:0000313" key="19">
    <source>
        <dbReference type="Proteomes" id="UP000466848"/>
    </source>
</evidence>
<evidence type="ECO:0000259" key="17">
    <source>
        <dbReference type="Pfam" id="PF02880"/>
    </source>
</evidence>
<evidence type="ECO:0000256" key="9">
    <source>
        <dbReference type="ARBA" id="ARBA00022842"/>
    </source>
</evidence>
<dbReference type="CDD" id="cd05799">
    <property type="entry name" value="PGM2"/>
    <property type="match status" value="1"/>
</dbReference>
<evidence type="ECO:0000256" key="2">
    <source>
        <dbReference type="ARBA" id="ARBA00001946"/>
    </source>
</evidence>
<dbReference type="InterPro" id="IPR016055">
    <property type="entry name" value="A-D-PHexomutase_a/b/a-I/II/III"/>
</dbReference>
<dbReference type="PRINTS" id="PR00509">
    <property type="entry name" value="PGMPMM"/>
</dbReference>
<dbReference type="InterPro" id="IPR036900">
    <property type="entry name" value="A-D-PHexomutase_C_sf"/>
</dbReference>
<dbReference type="Pfam" id="PF02879">
    <property type="entry name" value="PGM_PMM_II"/>
    <property type="match status" value="1"/>
</dbReference>
<dbReference type="PANTHER" id="PTHR45745">
    <property type="entry name" value="PHOSPHOMANNOMUTASE 45A"/>
    <property type="match status" value="1"/>
</dbReference>
<accession>A0A858BT62</accession>
<dbReference type="InterPro" id="IPR016066">
    <property type="entry name" value="A-D-PHexomutase_CS"/>
</dbReference>
<dbReference type="AlphaFoldDB" id="A0A858BT62"/>
<dbReference type="Gene3D" id="3.40.120.10">
    <property type="entry name" value="Alpha-D-Glucose-1,6-Bisphosphate, subunit A, domain 3"/>
    <property type="match status" value="3"/>
</dbReference>
<dbReference type="GO" id="GO:0008973">
    <property type="term" value="F:phosphopentomutase activity"/>
    <property type="evidence" value="ECO:0007669"/>
    <property type="project" value="TreeGrafter"/>
</dbReference>
<evidence type="ECO:0000259" key="14">
    <source>
        <dbReference type="Pfam" id="PF00408"/>
    </source>
</evidence>
<dbReference type="GO" id="GO:0004614">
    <property type="term" value="F:phosphoglucomutase activity"/>
    <property type="evidence" value="ECO:0007669"/>
    <property type="project" value="UniProtKB-EC"/>
</dbReference>
<reference evidence="18 19" key="1">
    <citation type="submission" date="2020-02" db="EMBL/GenBank/DDBJ databases">
        <authorList>
            <person name="Kim Y.B."/>
            <person name="Roh S.W."/>
        </authorList>
    </citation>
    <scope>NUCLEOTIDE SEQUENCE [LARGE SCALE GENOMIC DNA]</scope>
    <source>
        <strain evidence="18 19">DSM 103574</strain>
    </source>
</reference>
<name>A0A858BT62_9FIRM</name>
<feature type="domain" description="Alpha-D-phosphohexomutase alpha/beta/alpha" evidence="16">
    <location>
        <begin position="241"/>
        <end position="347"/>
    </location>
</feature>
<keyword evidence="9" id="KW-0460">Magnesium</keyword>
<dbReference type="InterPro" id="IPR005846">
    <property type="entry name" value="A-D-PHexomutase_a/b/a-III"/>
</dbReference>
<dbReference type="SUPFAM" id="SSF55957">
    <property type="entry name" value="Phosphoglucomutase, C-terminal domain"/>
    <property type="match status" value="1"/>
</dbReference>
<keyword evidence="7" id="KW-0597">Phosphoprotein</keyword>
<comment type="catalytic activity">
    <reaction evidence="1">
        <text>alpha-D-glucose 1-phosphate = alpha-D-glucose 6-phosphate</text>
        <dbReference type="Rhea" id="RHEA:23536"/>
        <dbReference type="ChEBI" id="CHEBI:58225"/>
        <dbReference type="ChEBI" id="CHEBI:58601"/>
        <dbReference type="EC" id="5.4.2.2"/>
    </reaction>
</comment>
<comment type="similarity">
    <text evidence="5">Belongs to the phosphohexose mutase family.</text>
</comment>
<dbReference type="GO" id="GO:0000287">
    <property type="term" value="F:magnesium ion binding"/>
    <property type="evidence" value="ECO:0007669"/>
    <property type="project" value="InterPro"/>
</dbReference>
<evidence type="ECO:0000259" key="16">
    <source>
        <dbReference type="Pfam" id="PF02879"/>
    </source>
</evidence>
<evidence type="ECO:0000259" key="15">
    <source>
        <dbReference type="Pfam" id="PF02878"/>
    </source>
</evidence>
<evidence type="ECO:0000256" key="6">
    <source>
        <dbReference type="ARBA" id="ARBA00012728"/>
    </source>
</evidence>
<comment type="pathway">
    <text evidence="4">Lipid metabolism.</text>
</comment>
<gene>
    <name evidence="18" type="ORF">Ami103574_01860</name>
</gene>
<protein>
    <recommendedName>
        <fullName evidence="11">Phosphoglucomutase</fullName>
        <ecNumber evidence="6">5.4.2.2</ecNumber>
    </recommendedName>
    <alternativeName>
        <fullName evidence="13">Alpha-phosphoglucomutase</fullName>
    </alternativeName>
    <alternativeName>
        <fullName evidence="12">Glucose phosphomutase</fullName>
    </alternativeName>
</protein>
<evidence type="ECO:0000256" key="11">
    <source>
        <dbReference type="ARBA" id="ARBA00039995"/>
    </source>
</evidence>
<keyword evidence="10" id="KW-0413">Isomerase</keyword>
<dbReference type="RefSeq" id="WP_163065050.1">
    <property type="nucleotide sequence ID" value="NZ_CP048649.1"/>
</dbReference>
<dbReference type="InterPro" id="IPR005843">
    <property type="entry name" value="A-D-PHexomutase_C"/>
</dbReference>
<evidence type="ECO:0000256" key="3">
    <source>
        <dbReference type="ARBA" id="ARBA00005164"/>
    </source>
</evidence>
<proteinExistence type="inferred from homology"/>
<evidence type="ECO:0000256" key="8">
    <source>
        <dbReference type="ARBA" id="ARBA00022723"/>
    </source>
</evidence>
<sequence length="618" mass="68169">MRDKYNRWQKFLEEQTVRIDSSEELGEINRQLLEELKACDRMENAEEEIYERFYKEVEFGTGGLRGILGAGTNRLNLYTVAKATQGIANYIKAGEYLVDSPLNKKKSGKNPAVAIAYDSRIYSAVFAKIAAEVLMANDINVYLYEELMPTPALSFAVRHFDCAMGIMITASHNPAKYNGYKVYDNSGCQVTLAAAEKLFTYIDQLDIFEDIKAAGGRGILKGLGEETVEAYLDAVQSERALQSEVDQKALQALSVVYTPLNGAGNKPVRQMLDRLGVGKVAVVREQELPDGRFPTCPYPNPEKKEALALGLALCTELAMEAEAAGRGEDAPDLLLATDPDCDRIGLAARRPVDGKLASYQLLTGNEVGVLLLDFLIDTKVKSGKKKNPIFVTTIVSTRMAGVLATCRGVQQHLTLTGFKFIGEQIGLLENQGREQEFLFGFEESYGYLSGAYVRDKDAVNGAMLICEMAAYYKARGVTLIERLEELYQEYGYFRDQLIDFTFEGVKGMETMANLMETFRSRLPESFIGQTVVEVADYQKQQRTVLGGATGSPMTTDTGLPASDVIQVLLSKGCSFTVRPSGTEPKLKIYLSAKGTTAQESEEIIEALGKELTDIVHSR</sequence>
<organism evidence="18 19">
    <name type="scientific">Aminipila butyrica</name>
    <dbReference type="NCBI Taxonomy" id="433296"/>
    <lineage>
        <taxon>Bacteria</taxon>
        <taxon>Bacillati</taxon>
        <taxon>Bacillota</taxon>
        <taxon>Clostridia</taxon>
        <taxon>Peptostreptococcales</taxon>
        <taxon>Anaerovoracaceae</taxon>
        <taxon>Aminipila</taxon>
    </lineage>
</organism>
<dbReference type="SUPFAM" id="SSF53738">
    <property type="entry name" value="Phosphoglucomutase, first 3 domains"/>
    <property type="match status" value="3"/>
</dbReference>
<evidence type="ECO:0000256" key="4">
    <source>
        <dbReference type="ARBA" id="ARBA00005189"/>
    </source>
</evidence>
<dbReference type="Pfam" id="PF02880">
    <property type="entry name" value="PGM_PMM_III"/>
    <property type="match status" value="1"/>
</dbReference>
<evidence type="ECO:0000256" key="1">
    <source>
        <dbReference type="ARBA" id="ARBA00000443"/>
    </source>
</evidence>
<feature type="domain" description="Alpha-D-phosphohexomutase alpha/beta/alpha" evidence="15">
    <location>
        <begin position="58"/>
        <end position="204"/>
    </location>
</feature>
<dbReference type="GO" id="GO:0005975">
    <property type="term" value="P:carbohydrate metabolic process"/>
    <property type="evidence" value="ECO:0007669"/>
    <property type="project" value="InterPro"/>
</dbReference>
<dbReference type="InterPro" id="IPR005845">
    <property type="entry name" value="A-D-PHexomutase_a/b/a-II"/>
</dbReference>
<dbReference type="Pfam" id="PF02878">
    <property type="entry name" value="PGM_PMM_I"/>
    <property type="match status" value="1"/>
</dbReference>
<dbReference type="InterPro" id="IPR005844">
    <property type="entry name" value="A-D-PHexomutase_a/b/a-I"/>
</dbReference>
<dbReference type="PANTHER" id="PTHR45745:SF1">
    <property type="entry name" value="PHOSPHOGLUCOMUTASE 2B-RELATED"/>
    <property type="match status" value="1"/>
</dbReference>
<evidence type="ECO:0000256" key="12">
    <source>
        <dbReference type="ARBA" id="ARBA00041398"/>
    </source>
</evidence>
<dbReference type="KEGG" id="abut:Ami103574_01860"/>
<feature type="domain" description="Alpha-D-phosphohexomutase alpha/beta/alpha" evidence="17">
    <location>
        <begin position="364"/>
        <end position="490"/>
    </location>
</feature>
<dbReference type="Pfam" id="PF00408">
    <property type="entry name" value="PGM_PMM_IV"/>
    <property type="match status" value="1"/>
</dbReference>
<dbReference type="Gene3D" id="3.30.310.50">
    <property type="entry name" value="Alpha-D-phosphohexomutase, C-terminal domain"/>
    <property type="match status" value="1"/>
</dbReference>
<dbReference type="GO" id="GO:0006166">
    <property type="term" value="P:purine ribonucleoside salvage"/>
    <property type="evidence" value="ECO:0007669"/>
    <property type="project" value="TreeGrafter"/>
</dbReference>
<dbReference type="InterPro" id="IPR005841">
    <property type="entry name" value="Alpha-D-phosphohexomutase_SF"/>
</dbReference>
<evidence type="ECO:0000256" key="7">
    <source>
        <dbReference type="ARBA" id="ARBA00022553"/>
    </source>
</evidence>
<dbReference type="Proteomes" id="UP000466848">
    <property type="component" value="Chromosome"/>
</dbReference>